<dbReference type="EMBL" id="WMQE01000010">
    <property type="protein sequence ID" value="MTK20989.1"/>
    <property type="molecule type" value="Genomic_DNA"/>
</dbReference>
<organism evidence="4 5">
    <name type="scientific">Turicibacter sanguinis</name>
    <dbReference type="NCBI Taxonomy" id="154288"/>
    <lineage>
        <taxon>Bacteria</taxon>
        <taxon>Bacillati</taxon>
        <taxon>Bacillota</taxon>
        <taxon>Erysipelotrichia</taxon>
        <taxon>Erysipelotrichales</taxon>
        <taxon>Turicibacteraceae</taxon>
        <taxon>Turicibacter</taxon>
    </lineage>
</organism>
<dbReference type="Gene3D" id="3.40.50.1820">
    <property type="entry name" value="alpha/beta hydrolase"/>
    <property type="match status" value="1"/>
</dbReference>
<dbReference type="PANTHER" id="PTHR43329">
    <property type="entry name" value="EPOXIDE HYDROLASE"/>
    <property type="match status" value="1"/>
</dbReference>
<reference evidence="4 5" key="1">
    <citation type="journal article" date="2019" name="Nat. Med.">
        <title>A library of human gut bacterial isolates paired with longitudinal multiomics data enables mechanistic microbiome research.</title>
        <authorList>
            <person name="Poyet M."/>
            <person name="Groussin M."/>
            <person name="Gibbons S.M."/>
            <person name="Avila-Pacheco J."/>
            <person name="Jiang X."/>
            <person name="Kearney S.M."/>
            <person name="Perrotta A.R."/>
            <person name="Berdy B."/>
            <person name="Zhao S."/>
            <person name="Lieberman T.D."/>
            <person name="Swanson P.K."/>
            <person name="Smith M."/>
            <person name="Roesemann S."/>
            <person name="Alexander J.E."/>
            <person name="Rich S.A."/>
            <person name="Livny J."/>
            <person name="Vlamakis H."/>
            <person name="Clish C."/>
            <person name="Bullock K."/>
            <person name="Deik A."/>
            <person name="Scott J."/>
            <person name="Pierce K.A."/>
            <person name="Xavier R.J."/>
            <person name="Alm E.J."/>
        </authorList>
    </citation>
    <scope>NUCLEOTIDE SEQUENCE [LARGE SCALE GENOMIC DNA]</scope>
    <source>
        <strain evidence="4 5">BIOML-A198</strain>
    </source>
</reference>
<gene>
    <name evidence="4" type="ORF">GMA92_06110</name>
</gene>
<dbReference type="RefSeq" id="WP_006785136.1">
    <property type="nucleotide sequence ID" value="NZ_CABJBH010000004.1"/>
</dbReference>
<evidence type="ECO:0000313" key="5">
    <source>
        <dbReference type="Proteomes" id="UP000487649"/>
    </source>
</evidence>
<dbReference type="SUPFAM" id="SSF53474">
    <property type="entry name" value="alpha/beta-Hydrolases"/>
    <property type="match status" value="1"/>
</dbReference>
<feature type="domain" description="AB hydrolase-1" evidence="3">
    <location>
        <begin position="79"/>
        <end position="350"/>
    </location>
</feature>
<dbReference type="Pfam" id="PF00561">
    <property type="entry name" value="Abhydrolase_1"/>
    <property type="match status" value="1"/>
</dbReference>
<dbReference type="Proteomes" id="UP000487649">
    <property type="component" value="Unassembled WGS sequence"/>
</dbReference>
<dbReference type="PRINTS" id="PR00793">
    <property type="entry name" value="PROAMNOPTASE"/>
</dbReference>
<evidence type="ECO:0000313" key="4">
    <source>
        <dbReference type="EMBL" id="MTK20989.1"/>
    </source>
</evidence>
<dbReference type="OrthoDB" id="53505at2"/>
<keyword evidence="2 4" id="KW-0378">Hydrolase</keyword>
<comment type="similarity">
    <text evidence="1">Belongs to the peptidase S33 family.</text>
</comment>
<evidence type="ECO:0000256" key="2">
    <source>
        <dbReference type="ARBA" id="ARBA00022801"/>
    </source>
</evidence>
<dbReference type="InterPro" id="IPR029058">
    <property type="entry name" value="AB_hydrolase_fold"/>
</dbReference>
<dbReference type="GO" id="GO:0006508">
    <property type="term" value="P:proteolysis"/>
    <property type="evidence" value="ECO:0007669"/>
    <property type="project" value="InterPro"/>
</dbReference>
<name>A0A173SHW2_9FIRM</name>
<dbReference type="InterPro" id="IPR000073">
    <property type="entry name" value="AB_hydrolase_1"/>
</dbReference>
<dbReference type="GO" id="GO:0004177">
    <property type="term" value="F:aminopeptidase activity"/>
    <property type="evidence" value="ECO:0007669"/>
    <property type="project" value="UniProtKB-EC"/>
</dbReference>
<protein>
    <submittedName>
        <fullName evidence="4">Alpha/beta fold hydrolase</fullName>
    </submittedName>
</protein>
<evidence type="ECO:0000256" key="1">
    <source>
        <dbReference type="ARBA" id="ARBA00010088"/>
    </source>
</evidence>
<evidence type="ECO:0000259" key="3">
    <source>
        <dbReference type="Pfam" id="PF00561"/>
    </source>
</evidence>
<dbReference type="AlphaFoldDB" id="A0A173SHW2"/>
<sequence length="385" mass="43397">MKRRIYKVIIKLIIAVVVLGVILIGGILAYRRIEQRHVQSQINQIIDSGGISEIREIELGGVTQYIAIEGMSQSKPLCLYLHGGPGLSVPYGISARGQNQDLLTHCTAVYWDQRGSGKSYDETLTSQNVSLTQLQQDAKELINYLLETFNKDKLYVIGFSWGTVLGMNLVKEIPQLIEAYFGIGQVVNPSKSDLELYEWLIDEYASIGANELVLALKQMGYPPYQKVAHQELFTKAITNSGAYIKMHDGVAGLNISKWIAQAFSSPDLSIKEAYETLFKTSHKVLTQSNLWAELNAVQFDEDMTNLKIPIYFISGVDDYICSKDLLQQWFQKLQAPKKDYLILSHSAHYISTQDEPSMNDFIKQIINEVYPTKEIKDEAGLNEVN</sequence>
<accession>A0A173SHW2</accession>
<dbReference type="InterPro" id="IPR002410">
    <property type="entry name" value="Peptidase_S33"/>
</dbReference>
<proteinExistence type="inferred from homology"/>
<comment type="caution">
    <text evidence="4">The sequence shown here is derived from an EMBL/GenBank/DDBJ whole genome shotgun (WGS) entry which is preliminary data.</text>
</comment>